<keyword evidence="10" id="KW-1185">Reference proteome</keyword>
<dbReference type="Gene3D" id="1.10.510.10">
    <property type="entry name" value="Transferase(Phosphotransferase) domain 1"/>
    <property type="match status" value="2"/>
</dbReference>
<protein>
    <recommendedName>
        <fullName evidence="8">Protein kinase domain-containing protein</fullName>
    </recommendedName>
</protein>
<proteinExistence type="inferred from homology"/>
<dbReference type="InterPro" id="IPR011009">
    <property type="entry name" value="Kinase-like_dom_sf"/>
</dbReference>
<keyword evidence="6" id="KW-0067">ATP-binding</keyword>
<organism evidence="9 10">
    <name type="scientific">Monosiga brevicollis</name>
    <name type="common">Choanoflagellate</name>
    <dbReference type="NCBI Taxonomy" id="81824"/>
    <lineage>
        <taxon>Eukaryota</taxon>
        <taxon>Choanoflagellata</taxon>
        <taxon>Craspedida</taxon>
        <taxon>Salpingoecidae</taxon>
        <taxon>Monosiga</taxon>
    </lineage>
</organism>
<feature type="region of interest" description="Disordered" evidence="7">
    <location>
        <begin position="127"/>
        <end position="146"/>
    </location>
</feature>
<evidence type="ECO:0000256" key="5">
    <source>
        <dbReference type="ARBA" id="ARBA00022777"/>
    </source>
</evidence>
<evidence type="ECO:0000256" key="6">
    <source>
        <dbReference type="ARBA" id="ARBA00022840"/>
    </source>
</evidence>
<accession>A9V3S7</accession>
<keyword evidence="5" id="KW-0418">Kinase</keyword>
<dbReference type="Proteomes" id="UP000001357">
    <property type="component" value="Unassembled WGS sequence"/>
</dbReference>
<dbReference type="GO" id="GO:0004674">
    <property type="term" value="F:protein serine/threonine kinase activity"/>
    <property type="evidence" value="ECO:0007669"/>
    <property type="project" value="UniProtKB-KW"/>
</dbReference>
<evidence type="ECO:0000313" key="9">
    <source>
        <dbReference type="EMBL" id="EDQ87861.1"/>
    </source>
</evidence>
<evidence type="ECO:0000256" key="1">
    <source>
        <dbReference type="ARBA" id="ARBA00005843"/>
    </source>
</evidence>
<dbReference type="AlphaFoldDB" id="A9V3S7"/>
<dbReference type="SMART" id="SM00220">
    <property type="entry name" value="S_TKc"/>
    <property type="match status" value="1"/>
</dbReference>
<dbReference type="Pfam" id="PF07714">
    <property type="entry name" value="PK_Tyr_Ser-Thr"/>
    <property type="match status" value="1"/>
</dbReference>
<feature type="domain" description="Protein kinase" evidence="8">
    <location>
        <begin position="1"/>
        <end position="257"/>
    </location>
</feature>
<evidence type="ECO:0000256" key="2">
    <source>
        <dbReference type="ARBA" id="ARBA00022527"/>
    </source>
</evidence>
<evidence type="ECO:0000259" key="8">
    <source>
        <dbReference type="PROSITE" id="PS50011"/>
    </source>
</evidence>
<dbReference type="PROSITE" id="PS50011">
    <property type="entry name" value="PROTEIN_KINASE_DOM"/>
    <property type="match status" value="1"/>
</dbReference>
<reference evidence="9 10" key="1">
    <citation type="journal article" date="2008" name="Nature">
        <title>The genome of the choanoflagellate Monosiga brevicollis and the origin of metazoans.</title>
        <authorList>
            <consortium name="JGI Sequencing"/>
            <person name="King N."/>
            <person name="Westbrook M.J."/>
            <person name="Young S.L."/>
            <person name="Kuo A."/>
            <person name="Abedin M."/>
            <person name="Chapman J."/>
            <person name="Fairclough S."/>
            <person name="Hellsten U."/>
            <person name="Isogai Y."/>
            <person name="Letunic I."/>
            <person name="Marr M."/>
            <person name="Pincus D."/>
            <person name="Putnam N."/>
            <person name="Rokas A."/>
            <person name="Wright K.J."/>
            <person name="Zuzow R."/>
            <person name="Dirks W."/>
            <person name="Good M."/>
            <person name="Goodstein D."/>
            <person name="Lemons D."/>
            <person name="Li W."/>
            <person name="Lyons J.B."/>
            <person name="Morris A."/>
            <person name="Nichols S."/>
            <person name="Richter D.J."/>
            <person name="Salamov A."/>
            <person name="Bork P."/>
            <person name="Lim W.A."/>
            <person name="Manning G."/>
            <person name="Miller W.T."/>
            <person name="McGinnis W."/>
            <person name="Shapiro H."/>
            <person name="Tjian R."/>
            <person name="Grigoriev I.V."/>
            <person name="Rokhsar D."/>
        </authorList>
    </citation>
    <scope>NUCLEOTIDE SEQUENCE [LARGE SCALE GENOMIC DNA]</scope>
    <source>
        <strain evidence="10">MX1 / ATCC 50154</strain>
    </source>
</reference>
<dbReference type="RefSeq" id="XP_001747394.1">
    <property type="nucleotide sequence ID" value="XM_001747342.1"/>
</dbReference>
<dbReference type="InParanoid" id="A9V3S7"/>
<dbReference type="PANTHER" id="PTHR46485">
    <property type="entry name" value="LIM DOMAIN KINASE 1"/>
    <property type="match status" value="1"/>
</dbReference>
<evidence type="ECO:0000256" key="7">
    <source>
        <dbReference type="SAM" id="MobiDB-lite"/>
    </source>
</evidence>
<evidence type="ECO:0000313" key="10">
    <source>
        <dbReference type="Proteomes" id="UP000001357"/>
    </source>
</evidence>
<name>A9V3S7_MONBE</name>
<dbReference type="GO" id="GO:0005524">
    <property type="term" value="F:ATP binding"/>
    <property type="evidence" value="ECO:0007669"/>
    <property type="project" value="UniProtKB-KW"/>
</dbReference>
<sequence>MSWHLRCKLAVEIASGGAYIHARNIIHRDLKVRRASLALLLMPRLASCRFDADQPENIMIRAEDCTAVIVDFGLARTMPGMVEVSGRSPFLMRKTGTRRYSSHELSLFRERFSAAVAAAPRRASALPASSTSVPRASSPLKAAPAPRAASDDKISMSIVGSPFWMAPEVMKGKYGLAADVFSFGIVLAELISRVSADPDHMPRTNAFGVDEGRFVEQYAAGCPDLLLRTALNCAQVASEHRPTFAEAEAKLRAQVMLLNEGTYGEVLADVASDGDLLREIEV</sequence>
<keyword evidence="4" id="KW-0547">Nucleotide-binding</keyword>
<dbReference type="InterPro" id="IPR050940">
    <property type="entry name" value="Actin_reg-Ser/Thr_kinase"/>
</dbReference>
<dbReference type="eggNOG" id="KOG1187">
    <property type="taxonomic scope" value="Eukaryota"/>
</dbReference>
<dbReference type="GeneID" id="5892654"/>
<gene>
    <name evidence="9" type="ORF">MONBRDRAFT_37744</name>
</gene>
<dbReference type="InterPro" id="IPR001245">
    <property type="entry name" value="Ser-Thr/Tyr_kinase_cat_dom"/>
</dbReference>
<dbReference type="InterPro" id="IPR000719">
    <property type="entry name" value="Prot_kinase_dom"/>
</dbReference>
<keyword evidence="2" id="KW-0723">Serine/threonine-protein kinase</keyword>
<dbReference type="PANTHER" id="PTHR46485:SF5">
    <property type="entry name" value="CENTER DIVIDER, ISOFORM A"/>
    <property type="match status" value="1"/>
</dbReference>
<evidence type="ECO:0000256" key="4">
    <source>
        <dbReference type="ARBA" id="ARBA00022741"/>
    </source>
</evidence>
<comment type="similarity">
    <text evidence="1">Belongs to the protein kinase superfamily. TKL Ser/Thr protein kinase family.</text>
</comment>
<dbReference type="EMBL" id="CH991557">
    <property type="protein sequence ID" value="EDQ87861.1"/>
    <property type="molecule type" value="Genomic_DNA"/>
</dbReference>
<dbReference type="SUPFAM" id="SSF56112">
    <property type="entry name" value="Protein kinase-like (PK-like)"/>
    <property type="match status" value="1"/>
</dbReference>
<dbReference type="STRING" id="81824.A9V3S7"/>
<evidence type="ECO:0000256" key="3">
    <source>
        <dbReference type="ARBA" id="ARBA00022679"/>
    </source>
</evidence>
<dbReference type="KEGG" id="mbr:MONBRDRAFT_37744"/>
<keyword evidence="3" id="KW-0808">Transferase</keyword>